<sequence>MVLVMKNDSCSRLGLQSNYPWARFRVRSASGVGLSHLQCPLPAQTSSVILGLHNHLSQLKGHLALNIRAEGRAVANDRPSSYGNMLLSKHHARIAANEAVTQAKKKVRSTITCDTLLLQNVMRMFGCLRLSPRSLEKHQNSLVWIHASSKFCSINCYLQNIEHCSEPYAKHTHKFPASPMQVVSNNSTTTKDRSVFYCHPKPEPEPIKKNLHGRHTCCRTLKRPRLW</sequence>
<dbReference type="Proteomes" id="UP000240883">
    <property type="component" value="Unassembled WGS sequence"/>
</dbReference>
<accession>A0A2T2NQX2</accession>
<evidence type="ECO:0000313" key="1">
    <source>
        <dbReference type="EMBL" id="PSN67835.1"/>
    </source>
</evidence>
<evidence type="ECO:0000313" key="2">
    <source>
        <dbReference type="Proteomes" id="UP000240883"/>
    </source>
</evidence>
<reference evidence="1 2" key="1">
    <citation type="journal article" date="2018" name="Front. Microbiol.">
        <title>Genome-Wide Analysis of Corynespora cassiicola Leaf Fall Disease Putative Effectors.</title>
        <authorList>
            <person name="Lopez D."/>
            <person name="Ribeiro S."/>
            <person name="Label P."/>
            <person name="Fumanal B."/>
            <person name="Venisse J.S."/>
            <person name="Kohler A."/>
            <person name="de Oliveira R.R."/>
            <person name="Labutti K."/>
            <person name="Lipzen A."/>
            <person name="Lail K."/>
            <person name="Bauer D."/>
            <person name="Ohm R.A."/>
            <person name="Barry K.W."/>
            <person name="Spatafora J."/>
            <person name="Grigoriev I.V."/>
            <person name="Martin F.M."/>
            <person name="Pujade-Renaud V."/>
        </authorList>
    </citation>
    <scope>NUCLEOTIDE SEQUENCE [LARGE SCALE GENOMIC DNA]</scope>
    <source>
        <strain evidence="1 2">Philippines</strain>
    </source>
</reference>
<dbReference type="EMBL" id="KZ678134">
    <property type="protein sequence ID" value="PSN67835.1"/>
    <property type="molecule type" value="Genomic_DNA"/>
</dbReference>
<keyword evidence="2" id="KW-1185">Reference proteome</keyword>
<dbReference type="AlphaFoldDB" id="A0A2T2NQX2"/>
<protein>
    <submittedName>
        <fullName evidence="1">Uncharacterized protein</fullName>
    </submittedName>
</protein>
<gene>
    <name evidence="1" type="ORF">BS50DRAFT_350018</name>
</gene>
<organism evidence="1 2">
    <name type="scientific">Corynespora cassiicola Philippines</name>
    <dbReference type="NCBI Taxonomy" id="1448308"/>
    <lineage>
        <taxon>Eukaryota</taxon>
        <taxon>Fungi</taxon>
        <taxon>Dikarya</taxon>
        <taxon>Ascomycota</taxon>
        <taxon>Pezizomycotina</taxon>
        <taxon>Dothideomycetes</taxon>
        <taxon>Pleosporomycetidae</taxon>
        <taxon>Pleosporales</taxon>
        <taxon>Corynesporascaceae</taxon>
        <taxon>Corynespora</taxon>
    </lineage>
</organism>
<proteinExistence type="predicted"/>
<name>A0A2T2NQX2_CORCC</name>